<feature type="region of interest" description="Disordered" evidence="6">
    <location>
        <begin position="234"/>
        <end position="255"/>
    </location>
</feature>
<dbReference type="GO" id="GO:0031145">
    <property type="term" value="P:anaphase-promoting complex-dependent catabolic process"/>
    <property type="evidence" value="ECO:0007669"/>
    <property type="project" value="TreeGrafter"/>
</dbReference>
<keyword evidence="2" id="KW-0132">Cell division</keyword>
<dbReference type="AlphaFoldDB" id="B7FXL8"/>
<dbReference type="SUPFAM" id="SSF50978">
    <property type="entry name" value="WD40 repeat-like"/>
    <property type="match status" value="1"/>
</dbReference>
<dbReference type="PANTHER" id="PTHR19918">
    <property type="entry name" value="CELL DIVISION CYCLE 20 CDC20 FIZZY -RELATED"/>
    <property type="match status" value="1"/>
</dbReference>
<evidence type="ECO:0000313" key="7">
    <source>
        <dbReference type="EMBL" id="EEC48777.1"/>
    </source>
</evidence>
<dbReference type="InterPro" id="IPR019775">
    <property type="entry name" value="WD40_repeat_CS"/>
</dbReference>
<feature type="compositionally biased region" description="Polar residues" evidence="6">
    <location>
        <begin position="297"/>
        <end position="315"/>
    </location>
</feature>
<keyword evidence="8" id="KW-1185">Reference proteome</keyword>
<keyword evidence="3" id="KW-0677">Repeat</keyword>
<gene>
    <name evidence="7" type="ORF">PHATRDRAFT_45416</name>
</gene>
<keyword evidence="1" id="KW-0853">WD repeat</keyword>
<dbReference type="Pfam" id="PF00400">
    <property type="entry name" value="WD40"/>
    <property type="match status" value="2"/>
</dbReference>
<dbReference type="GO" id="GO:1905786">
    <property type="term" value="P:positive regulation of anaphase-promoting complex-dependent catabolic process"/>
    <property type="evidence" value="ECO:0007669"/>
    <property type="project" value="TreeGrafter"/>
</dbReference>
<dbReference type="InParanoid" id="B7FXL8"/>
<dbReference type="PROSITE" id="PS00678">
    <property type="entry name" value="WD_REPEATS_1"/>
    <property type="match status" value="1"/>
</dbReference>
<dbReference type="KEGG" id="pti:PHATRDRAFT_45416"/>
<dbReference type="GO" id="GO:0010997">
    <property type="term" value="F:anaphase-promoting complex binding"/>
    <property type="evidence" value="ECO:0007669"/>
    <property type="project" value="InterPro"/>
</dbReference>
<keyword evidence="5" id="KW-0131">Cell cycle</keyword>
<dbReference type="GO" id="GO:1990757">
    <property type="term" value="F:ubiquitin ligase activator activity"/>
    <property type="evidence" value="ECO:0007669"/>
    <property type="project" value="TreeGrafter"/>
</dbReference>
<name>B7FXL8_PHATC</name>
<dbReference type="RefSeq" id="XP_002179791.1">
    <property type="nucleotide sequence ID" value="XM_002179755.1"/>
</dbReference>
<evidence type="ECO:0000256" key="1">
    <source>
        <dbReference type="ARBA" id="ARBA00022574"/>
    </source>
</evidence>
<dbReference type="EMBL" id="CM000610">
    <property type="protein sequence ID" value="EEC48777.1"/>
    <property type="molecule type" value="Genomic_DNA"/>
</dbReference>
<dbReference type="PaxDb" id="2850-Phatr45416"/>
<dbReference type="HOGENOM" id="CLU_433119_0_0_1"/>
<protein>
    <submittedName>
        <fullName evidence="7">Uncharacterized protein</fullName>
    </submittedName>
</protein>
<feature type="region of interest" description="Disordered" evidence="6">
    <location>
        <begin position="297"/>
        <end position="320"/>
    </location>
</feature>
<evidence type="ECO:0000256" key="5">
    <source>
        <dbReference type="ARBA" id="ARBA00023306"/>
    </source>
</evidence>
<dbReference type="STRING" id="556484.B7FXL8"/>
<feature type="region of interest" description="Disordered" evidence="6">
    <location>
        <begin position="170"/>
        <end position="189"/>
    </location>
</feature>
<keyword evidence="4" id="KW-0498">Mitosis</keyword>
<dbReference type="InterPro" id="IPR001680">
    <property type="entry name" value="WD40_rpt"/>
</dbReference>
<reference evidence="8" key="2">
    <citation type="submission" date="2008-08" db="EMBL/GenBank/DDBJ databases">
        <authorList>
            <consortium name="Diatom Consortium"/>
            <person name="Grigoriev I."/>
            <person name="Grimwood J."/>
            <person name="Kuo A."/>
            <person name="Otillar R.P."/>
            <person name="Salamov A."/>
            <person name="Detter J.C."/>
            <person name="Lindquist E."/>
            <person name="Shapiro H."/>
            <person name="Lucas S."/>
            <person name="Glavina del Rio T."/>
            <person name="Pitluck S."/>
            <person name="Rokhsar D."/>
            <person name="Bowler C."/>
        </authorList>
    </citation>
    <scope>GENOME REANNOTATION</scope>
    <source>
        <strain evidence="8">CCAP 1055/1</strain>
    </source>
</reference>
<dbReference type="OrthoDB" id="10263272at2759"/>
<dbReference type="GO" id="GO:0051301">
    <property type="term" value="P:cell division"/>
    <property type="evidence" value="ECO:0007669"/>
    <property type="project" value="UniProtKB-KW"/>
</dbReference>
<sequence>MESIRSNGEPCASPKSTGLIRPTEQPRVVSPVTLTPTPSLLLHQTSLRCGSIVSPSPSDQGARIGLAKPSILVTPYRHRQVQRKRQSERDSEAGDRFIPSRSRINTALCRRALFQQQQQQHAELGSKRLRDETIDTALEQPPSQPIQRLSNALFGLDEMNKQSWMGIVGSASTTSKKQKRNGLPKNRDPDHVINELGLWMHSTAFGSDTKQARRVLDCQPADLFYVPGLLRPQDATTPSDYQQQEHSPRTLQPATGSLTSWNDFHNVLAIAGDTVVHFWDAETREVQTPLIVCSQRSCQRPGSSSSAQHRSTDTYPDSDDHTTGDCYVASLQWCQSSCDLRRLAVGTRDGLVQIWDTERQFCLQILKAHSGTRITALAWNKYSCSLTTGGADANLHTFDLRERSRGSGEDGALSQVARFLNIGRGHKAAILSLMWNSDGTSLASASSCYSDTAVRIWDVRSYQRRGLQSCRTTLEQPVQTTGSSARDRITALAWCPFERQILAVGTAQGKMQLWNATGERMLQSKDLSHHRGEKAESVSSIVWSRQQKELYCTQGKAIAVRQYPCLECVQKVTSDVTHLSLRGSRDGSTVASIGVDETLQVWKIRRNVGDFSVSDDRSVTLSSLSLGMPTIR</sequence>
<proteinExistence type="predicted"/>
<dbReference type="InterPro" id="IPR015943">
    <property type="entry name" value="WD40/YVTN_repeat-like_dom_sf"/>
</dbReference>
<dbReference type="GeneID" id="7200506"/>
<evidence type="ECO:0000256" key="2">
    <source>
        <dbReference type="ARBA" id="ARBA00022618"/>
    </source>
</evidence>
<dbReference type="PANTHER" id="PTHR19918:SF8">
    <property type="entry name" value="FI02843P"/>
    <property type="match status" value="1"/>
</dbReference>
<dbReference type="eggNOG" id="KOG0305">
    <property type="taxonomic scope" value="Eukaryota"/>
</dbReference>
<reference evidence="7 8" key="1">
    <citation type="journal article" date="2008" name="Nature">
        <title>The Phaeodactylum genome reveals the evolutionary history of diatom genomes.</title>
        <authorList>
            <person name="Bowler C."/>
            <person name="Allen A.E."/>
            <person name="Badger J.H."/>
            <person name="Grimwood J."/>
            <person name="Jabbari K."/>
            <person name="Kuo A."/>
            <person name="Maheswari U."/>
            <person name="Martens C."/>
            <person name="Maumus F."/>
            <person name="Otillar R.P."/>
            <person name="Rayko E."/>
            <person name="Salamov A."/>
            <person name="Vandepoele K."/>
            <person name="Beszteri B."/>
            <person name="Gruber A."/>
            <person name="Heijde M."/>
            <person name="Katinka M."/>
            <person name="Mock T."/>
            <person name="Valentin K."/>
            <person name="Verret F."/>
            <person name="Berges J.A."/>
            <person name="Brownlee C."/>
            <person name="Cadoret J.P."/>
            <person name="Chiovitti A."/>
            <person name="Choi C.J."/>
            <person name="Coesel S."/>
            <person name="De Martino A."/>
            <person name="Detter J.C."/>
            <person name="Durkin C."/>
            <person name="Falciatore A."/>
            <person name="Fournet J."/>
            <person name="Haruta M."/>
            <person name="Huysman M.J."/>
            <person name="Jenkins B.D."/>
            <person name="Jiroutova K."/>
            <person name="Jorgensen R.E."/>
            <person name="Joubert Y."/>
            <person name="Kaplan A."/>
            <person name="Kroger N."/>
            <person name="Kroth P.G."/>
            <person name="La Roche J."/>
            <person name="Lindquist E."/>
            <person name="Lommer M."/>
            <person name="Martin-Jezequel V."/>
            <person name="Lopez P.J."/>
            <person name="Lucas S."/>
            <person name="Mangogna M."/>
            <person name="McGinnis K."/>
            <person name="Medlin L.K."/>
            <person name="Montsant A."/>
            <person name="Oudot-Le Secq M.P."/>
            <person name="Napoli C."/>
            <person name="Obornik M."/>
            <person name="Parker M.S."/>
            <person name="Petit J.L."/>
            <person name="Porcel B.M."/>
            <person name="Poulsen N."/>
            <person name="Robison M."/>
            <person name="Rychlewski L."/>
            <person name="Rynearson T.A."/>
            <person name="Schmutz J."/>
            <person name="Shapiro H."/>
            <person name="Siaut M."/>
            <person name="Stanley M."/>
            <person name="Sussman M.R."/>
            <person name="Taylor A.R."/>
            <person name="Vardi A."/>
            <person name="von Dassow P."/>
            <person name="Vyverman W."/>
            <person name="Willis A."/>
            <person name="Wyrwicz L.S."/>
            <person name="Rokhsar D.S."/>
            <person name="Weissenbach J."/>
            <person name="Armbrust E.V."/>
            <person name="Green B.R."/>
            <person name="Van de Peer Y."/>
            <person name="Grigoriev I.V."/>
        </authorList>
    </citation>
    <scope>NUCLEOTIDE SEQUENCE [LARGE SCALE GENOMIC DNA]</scope>
    <source>
        <strain evidence="7 8">CCAP 1055/1</strain>
    </source>
</reference>
<evidence type="ECO:0000256" key="6">
    <source>
        <dbReference type="SAM" id="MobiDB-lite"/>
    </source>
</evidence>
<feature type="region of interest" description="Disordered" evidence="6">
    <location>
        <begin position="1"/>
        <end position="27"/>
    </location>
</feature>
<dbReference type="SMART" id="SM00320">
    <property type="entry name" value="WD40"/>
    <property type="match status" value="6"/>
</dbReference>
<dbReference type="InterPro" id="IPR033010">
    <property type="entry name" value="Cdc20/Fizzy"/>
</dbReference>
<evidence type="ECO:0000313" key="8">
    <source>
        <dbReference type="Proteomes" id="UP000000759"/>
    </source>
</evidence>
<accession>B7FXL8</accession>
<evidence type="ECO:0000256" key="4">
    <source>
        <dbReference type="ARBA" id="ARBA00022776"/>
    </source>
</evidence>
<dbReference type="GO" id="GO:0005680">
    <property type="term" value="C:anaphase-promoting complex"/>
    <property type="evidence" value="ECO:0007669"/>
    <property type="project" value="TreeGrafter"/>
</dbReference>
<evidence type="ECO:0000256" key="3">
    <source>
        <dbReference type="ARBA" id="ARBA00022737"/>
    </source>
</evidence>
<dbReference type="InterPro" id="IPR036322">
    <property type="entry name" value="WD40_repeat_dom_sf"/>
</dbReference>
<organism evidence="7 8">
    <name type="scientific">Phaeodactylum tricornutum (strain CCAP 1055/1)</name>
    <dbReference type="NCBI Taxonomy" id="556484"/>
    <lineage>
        <taxon>Eukaryota</taxon>
        <taxon>Sar</taxon>
        <taxon>Stramenopiles</taxon>
        <taxon>Ochrophyta</taxon>
        <taxon>Bacillariophyta</taxon>
        <taxon>Bacillariophyceae</taxon>
        <taxon>Bacillariophycidae</taxon>
        <taxon>Naviculales</taxon>
        <taxon>Phaeodactylaceae</taxon>
        <taxon>Phaeodactylum</taxon>
    </lineage>
</organism>
<dbReference type="Gene3D" id="2.130.10.10">
    <property type="entry name" value="YVTN repeat-like/Quinoprotein amine dehydrogenase"/>
    <property type="match status" value="1"/>
</dbReference>
<dbReference type="Proteomes" id="UP000000759">
    <property type="component" value="Chromosome 7"/>
</dbReference>